<dbReference type="AlphaFoldDB" id="A0A061QSF6"/>
<evidence type="ECO:0000313" key="1">
    <source>
        <dbReference type="EMBL" id="JAC61276.1"/>
    </source>
</evidence>
<organism evidence="1">
    <name type="scientific">Tetraselmis sp. GSL018</name>
    <dbReference type="NCBI Taxonomy" id="582737"/>
    <lineage>
        <taxon>Eukaryota</taxon>
        <taxon>Viridiplantae</taxon>
        <taxon>Chlorophyta</taxon>
        <taxon>core chlorophytes</taxon>
        <taxon>Chlorodendrophyceae</taxon>
        <taxon>Chlorodendrales</taxon>
        <taxon>Chlorodendraceae</taxon>
        <taxon>Tetraselmis</taxon>
    </lineage>
</organism>
<feature type="non-terminal residue" evidence="1">
    <location>
        <position position="1"/>
    </location>
</feature>
<accession>A0A061QSF6</accession>
<gene>
    <name evidence="1" type="ORF">TSPGSL018_26684</name>
</gene>
<proteinExistence type="predicted"/>
<dbReference type="EMBL" id="GBEZ01025860">
    <property type="protein sequence ID" value="JAC61276.1"/>
    <property type="molecule type" value="Transcribed_RNA"/>
</dbReference>
<protein>
    <submittedName>
        <fullName evidence="1">Uncharacterized protein</fullName>
    </submittedName>
</protein>
<feature type="non-terminal residue" evidence="1">
    <location>
        <position position="106"/>
    </location>
</feature>
<sequence>VILGSTHIGLDTQTEADTGSTGSLLGRYLSFPLLKVIVNFSDGGQHHNPALEIGSVQQAGALGVAILGLESEMDSVGKKLFITERNRLNNEMRHEMDAESLKQRNT</sequence>
<reference evidence="1" key="1">
    <citation type="submission" date="2014-05" db="EMBL/GenBank/DDBJ databases">
        <title>The transcriptome of the halophilic microalga Tetraselmis sp. GSL018 isolated from the Great Salt Lake, Utah.</title>
        <authorList>
            <person name="Jinkerson R.E."/>
            <person name="D'Adamo S."/>
            <person name="Posewitz M.C."/>
        </authorList>
    </citation>
    <scope>NUCLEOTIDE SEQUENCE</scope>
    <source>
        <strain evidence="1">GSL018</strain>
    </source>
</reference>
<name>A0A061QSF6_9CHLO</name>